<feature type="region of interest" description="Disordered" evidence="1">
    <location>
        <begin position="1"/>
        <end position="41"/>
    </location>
</feature>
<sequence>MHVTGGDGDPECISELSSSAAREQPVRKAGPSGISEHPLEDNGAADEWLSQRRLDALRAIDEGSFSSFRFKVYLVACIGFLTDAYDIFALNLTFAMCASEFAPRGVFDRLMPTVFTPEGWGKLADSLAALVWGRRGGARESGQGRAERRRKERANRRRGRGLK</sequence>
<comment type="caution">
    <text evidence="2">The sequence shown here is derived from an EMBL/GenBank/DDBJ whole genome shotgun (WGS) entry which is preliminary data.</text>
</comment>
<evidence type="ECO:0000256" key="1">
    <source>
        <dbReference type="SAM" id="MobiDB-lite"/>
    </source>
</evidence>
<gene>
    <name evidence="2" type="ORF">DFH94DRAFT_737840</name>
</gene>
<evidence type="ECO:0000313" key="3">
    <source>
        <dbReference type="Proteomes" id="UP000759537"/>
    </source>
</evidence>
<evidence type="ECO:0008006" key="4">
    <source>
        <dbReference type="Google" id="ProtNLM"/>
    </source>
</evidence>
<feature type="region of interest" description="Disordered" evidence="1">
    <location>
        <begin position="138"/>
        <end position="163"/>
    </location>
</feature>
<organism evidence="2 3">
    <name type="scientific">Russula ochroleuca</name>
    <dbReference type="NCBI Taxonomy" id="152965"/>
    <lineage>
        <taxon>Eukaryota</taxon>
        <taxon>Fungi</taxon>
        <taxon>Dikarya</taxon>
        <taxon>Basidiomycota</taxon>
        <taxon>Agaricomycotina</taxon>
        <taxon>Agaricomycetes</taxon>
        <taxon>Russulales</taxon>
        <taxon>Russulaceae</taxon>
        <taxon>Russula</taxon>
    </lineage>
</organism>
<dbReference type="AlphaFoldDB" id="A0A9P5TA64"/>
<name>A0A9P5TA64_9AGAM</name>
<protein>
    <recommendedName>
        <fullName evidence="4">Phosphate transporter</fullName>
    </recommendedName>
</protein>
<proteinExistence type="predicted"/>
<feature type="compositionally biased region" description="Basic residues" evidence="1">
    <location>
        <begin position="147"/>
        <end position="163"/>
    </location>
</feature>
<reference evidence="2" key="2">
    <citation type="journal article" date="2020" name="Nat. Commun.">
        <title>Large-scale genome sequencing of mycorrhizal fungi provides insights into the early evolution of symbiotic traits.</title>
        <authorList>
            <person name="Miyauchi S."/>
            <person name="Kiss E."/>
            <person name="Kuo A."/>
            <person name="Drula E."/>
            <person name="Kohler A."/>
            <person name="Sanchez-Garcia M."/>
            <person name="Morin E."/>
            <person name="Andreopoulos B."/>
            <person name="Barry K.W."/>
            <person name="Bonito G."/>
            <person name="Buee M."/>
            <person name="Carver A."/>
            <person name="Chen C."/>
            <person name="Cichocki N."/>
            <person name="Clum A."/>
            <person name="Culley D."/>
            <person name="Crous P.W."/>
            <person name="Fauchery L."/>
            <person name="Girlanda M."/>
            <person name="Hayes R.D."/>
            <person name="Keri Z."/>
            <person name="LaButti K."/>
            <person name="Lipzen A."/>
            <person name="Lombard V."/>
            <person name="Magnuson J."/>
            <person name="Maillard F."/>
            <person name="Murat C."/>
            <person name="Nolan M."/>
            <person name="Ohm R.A."/>
            <person name="Pangilinan J."/>
            <person name="Pereira M.F."/>
            <person name="Perotto S."/>
            <person name="Peter M."/>
            <person name="Pfister S."/>
            <person name="Riley R."/>
            <person name="Sitrit Y."/>
            <person name="Stielow J.B."/>
            <person name="Szollosi G."/>
            <person name="Zifcakova L."/>
            <person name="Stursova M."/>
            <person name="Spatafora J.W."/>
            <person name="Tedersoo L."/>
            <person name="Vaario L.M."/>
            <person name="Yamada A."/>
            <person name="Yan M."/>
            <person name="Wang P."/>
            <person name="Xu J."/>
            <person name="Bruns T."/>
            <person name="Baldrian P."/>
            <person name="Vilgalys R."/>
            <person name="Dunand C."/>
            <person name="Henrissat B."/>
            <person name="Grigoriev I.V."/>
            <person name="Hibbett D."/>
            <person name="Nagy L.G."/>
            <person name="Martin F.M."/>
        </authorList>
    </citation>
    <scope>NUCLEOTIDE SEQUENCE</scope>
    <source>
        <strain evidence="2">Prilba</strain>
    </source>
</reference>
<dbReference type="Proteomes" id="UP000759537">
    <property type="component" value="Unassembled WGS sequence"/>
</dbReference>
<dbReference type="OrthoDB" id="433512at2759"/>
<dbReference type="EMBL" id="WHVB01000007">
    <property type="protein sequence ID" value="KAF8481075.1"/>
    <property type="molecule type" value="Genomic_DNA"/>
</dbReference>
<evidence type="ECO:0000313" key="2">
    <source>
        <dbReference type="EMBL" id="KAF8481075.1"/>
    </source>
</evidence>
<reference evidence="2" key="1">
    <citation type="submission" date="2019-10" db="EMBL/GenBank/DDBJ databases">
        <authorList>
            <consortium name="DOE Joint Genome Institute"/>
            <person name="Kuo A."/>
            <person name="Miyauchi S."/>
            <person name="Kiss E."/>
            <person name="Drula E."/>
            <person name="Kohler A."/>
            <person name="Sanchez-Garcia M."/>
            <person name="Andreopoulos B."/>
            <person name="Barry K.W."/>
            <person name="Bonito G."/>
            <person name="Buee M."/>
            <person name="Carver A."/>
            <person name="Chen C."/>
            <person name="Cichocki N."/>
            <person name="Clum A."/>
            <person name="Culley D."/>
            <person name="Crous P.W."/>
            <person name="Fauchery L."/>
            <person name="Girlanda M."/>
            <person name="Hayes R."/>
            <person name="Keri Z."/>
            <person name="LaButti K."/>
            <person name="Lipzen A."/>
            <person name="Lombard V."/>
            <person name="Magnuson J."/>
            <person name="Maillard F."/>
            <person name="Morin E."/>
            <person name="Murat C."/>
            <person name="Nolan M."/>
            <person name="Ohm R."/>
            <person name="Pangilinan J."/>
            <person name="Pereira M."/>
            <person name="Perotto S."/>
            <person name="Peter M."/>
            <person name="Riley R."/>
            <person name="Sitrit Y."/>
            <person name="Stielow B."/>
            <person name="Szollosi G."/>
            <person name="Zifcakova L."/>
            <person name="Stursova M."/>
            <person name="Spatafora J.W."/>
            <person name="Tedersoo L."/>
            <person name="Vaario L.-M."/>
            <person name="Yamada A."/>
            <person name="Yan M."/>
            <person name="Wang P."/>
            <person name="Xu J."/>
            <person name="Bruns T."/>
            <person name="Baldrian P."/>
            <person name="Vilgalys R."/>
            <person name="Henrissat B."/>
            <person name="Grigoriev I.V."/>
            <person name="Hibbett D."/>
            <person name="Nagy L.G."/>
            <person name="Martin F.M."/>
        </authorList>
    </citation>
    <scope>NUCLEOTIDE SEQUENCE</scope>
    <source>
        <strain evidence="2">Prilba</strain>
    </source>
</reference>
<keyword evidence="3" id="KW-1185">Reference proteome</keyword>
<accession>A0A9P5TA64</accession>